<proteinExistence type="predicted"/>
<comment type="pathway">
    <text evidence="1">Protein modification; protein ubiquitination.</text>
</comment>
<reference evidence="5 6" key="1">
    <citation type="journal article" date="2010" name="Nature">
        <title>The Ectocarpus genome and the independent evolution of multicellularity in brown algae.</title>
        <authorList>
            <person name="Cock J.M."/>
            <person name="Sterck L."/>
            <person name="Rouze P."/>
            <person name="Scornet D."/>
            <person name="Allen A.E."/>
            <person name="Amoutzias G."/>
            <person name="Anthouard V."/>
            <person name="Artiguenave F."/>
            <person name="Aury J.M."/>
            <person name="Badger J.H."/>
            <person name="Beszteri B."/>
            <person name="Billiau K."/>
            <person name="Bonnet E."/>
            <person name="Bothwell J.H."/>
            <person name="Bowler C."/>
            <person name="Boyen C."/>
            <person name="Brownlee C."/>
            <person name="Carrano C.J."/>
            <person name="Charrier B."/>
            <person name="Cho G.Y."/>
            <person name="Coelho S.M."/>
            <person name="Collen J."/>
            <person name="Corre E."/>
            <person name="Da Silva C."/>
            <person name="Delage L."/>
            <person name="Delaroque N."/>
            <person name="Dittami S.M."/>
            <person name="Doulbeau S."/>
            <person name="Elias M."/>
            <person name="Farnham G."/>
            <person name="Gachon C.M."/>
            <person name="Gschloessl B."/>
            <person name="Heesch S."/>
            <person name="Jabbari K."/>
            <person name="Jubin C."/>
            <person name="Kawai H."/>
            <person name="Kimura K."/>
            <person name="Kloareg B."/>
            <person name="Kupper F.C."/>
            <person name="Lang D."/>
            <person name="Le Bail A."/>
            <person name="Leblanc C."/>
            <person name="Lerouge P."/>
            <person name="Lohr M."/>
            <person name="Lopez P.J."/>
            <person name="Martens C."/>
            <person name="Maumus F."/>
            <person name="Michel G."/>
            <person name="Miranda-Saavedra D."/>
            <person name="Morales J."/>
            <person name="Moreau H."/>
            <person name="Motomura T."/>
            <person name="Nagasato C."/>
            <person name="Napoli C.A."/>
            <person name="Nelson D.R."/>
            <person name="Nyvall-Collen P."/>
            <person name="Peters A.F."/>
            <person name="Pommier C."/>
            <person name="Potin P."/>
            <person name="Poulain J."/>
            <person name="Quesneville H."/>
            <person name="Read B."/>
            <person name="Rensing S.A."/>
            <person name="Ritter A."/>
            <person name="Rousvoal S."/>
            <person name="Samanta M."/>
            <person name="Samson G."/>
            <person name="Schroeder D.C."/>
            <person name="Segurens B."/>
            <person name="Strittmatter M."/>
            <person name="Tonon T."/>
            <person name="Tregear J.W."/>
            <person name="Valentin K."/>
            <person name="von Dassow P."/>
            <person name="Yamagishi T."/>
            <person name="Van de Peer Y."/>
            <person name="Wincker P."/>
        </authorList>
    </citation>
    <scope>NUCLEOTIDE SEQUENCE [LARGE SCALE GENOMIC DNA]</scope>
    <source>
        <strain evidence="6">Ec32 / CCAP1310/4</strain>
    </source>
</reference>
<dbReference type="EMBL" id="FN649760">
    <property type="protein sequence ID" value="CBJ33554.1"/>
    <property type="molecule type" value="Genomic_DNA"/>
</dbReference>
<dbReference type="Proteomes" id="UP000002630">
    <property type="component" value="Unassembled WGS sequence"/>
</dbReference>
<dbReference type="STRING" id="2880.D7G3M2"/>
<dbReference type="Pfam" id="PF04379">
    <property type="entry name" value="DUF525"/>
    <property type="match status" value="1"/>
</dbReference>
<dbReference type="InterPro" id="IPR037883">
    <property type="entry name" value="Knr4/Smi1-like_sf"/>
</dbReference>
<dbReference type="OrthoDB" id="2305498at2759"/>
<feature type="region of interest" description="Disordered" evidence="3">
    <location>
        <begin position="278"/>
        <end position="297"/>
    </location>
</feature>
<dbReference type="Gene3D" id="2.60.40.1470">
    <property type="entry name" value="ApaG domain"/>
    <property type="match status" value="1"/>
</dbReference>
<dbReference type="InParanoid" id="D7G3M2"/>
<dbReference type="SUPFAM" id="SSF81383">
    <property type="entry name" value="F-box domain"/>
    <property type="match status" value="1"/>
</dbReference>
<accession>D7G3M2</accession>
<dbReference type="PANTHER" id="PTHR47463:SF2">
    <property type="entry name" value="F-BOX PROTEIN SKIP16"/>
    <property type="match status" value="1"/>
</dbReference>
<dbReference type="PROSITE" id="PS51087">
    <property type="entry name" value="APAG"/>
    <property type="match status" value="1"/>
</dbReference>
<evidence type="ECO:0000313" key="5">
    <source>
        <dbReference type="EMBL" id="CBJ33554.1"/>
    </source>
</evidence>
<dbReference type="InterPro" id="IPR036047">
    <property type="entry name" value="F-box-like_dom_sf"/>
</dbReference>
<name>D7G3M2_ECTSI</name>
<dbReference type="Gene3D" id="1.20.1280.50">
    <property type="match status" value="1"/>
</dbReference>
<keyword evidence="6" id="KW-1185">Reference proteome</keyword>
<dbReference type="SUPFAM" id="SSF110069">
    <property type="entry name" value="ApaG-like"/>
    <property type="match status" value="1"/>
</dbReference>
<evidence type="ECO:0000259" key="4">
    <source>
        <dbReference type="PROSITE" id="PS51087"/>
    </source>
</evidence>
<gene>
    <name evidence="5" type="ORF">Esi_0511_0015</name>
</gene>
<dbReference type="InterPro" id="IPR007474">
    <property type="entry name" value="ApaG_domain"/>
</dbReference>
<organism evidence="5 6">
    <name type="scientific">Ectocarpus siliculosus</name>
    <name type="common">Brown alga</name>
    <name type="synonym">Conferva siliculosa</name>
    <dbReference type="NCBI Taxonomy" id="2880"/>
    <lineage>
        <taxon>Eukaryota</taxon>
        <taxon>Sar</taxon>
        <taxon>Stramenopiles</taxon>
        <taxon>Ochrophyta</taxon>
        <taxon>PX clade</taxon>
        <taxon>Phaeophyceae</taxon>
        <taxon>Ectocarpales</taxon>
        <taxon>Ectocarpaceae</taxon>
        <taxon>Ectocarpus</taxon>
    </lineage>
</organism>
<keyword evidence="2" id="KW-0833">Ubl conjugation pathway</keyword>
<evidence type="ECO:0000256" key="2">
    <source>
        <dbReference type="ARBA" id="ARBA00022786"/>
    </source>
</evidence>
<dbReference type="AlphaFoldDB" id="D7G3M2"/>
<feature type="domain" description="ApaG" evidence="4">
    <location>
        <begin position="358"/>
        <end position="514"/>
    </location>
</feature>
<dbReference type="eggNOG" id="KOG4408">
    <property type="taxonomic scope" value="Eukaryota"/>
</dbReference>
<dbReference type="PANTHER" id="PTHR47463">
    <property type="entry name" value="F-BOX PROTEIN SKIP16"/>
    <property type="match status" value="1"/>
</dbReference>
<evidence type="ECO:0000313" key="6">
    <source>
        <dbReference type="Proteomes" id="UP000002630"/>
    </source>
</evidence>
<evidence type="ECO:0000256" key="1">
    <source>
        <dbReference type="ARBA" id="ARBA00004906"/>
    </source>
</evidence>
<protein>
    <submittedName>
        <fullName evidence="5">Similar to F-box-containing protein 2</fullName>
    </submittedName>
</protein>
<sequence length="514" mass="56859">MCLSDAVLDLALGYLDSDSLVACQATCRAVGNAAQSDDLWRSKCLEDWGEERRVRPEQRSELVSTFLESWRAWRRAFNSYHPADVKRVAMWWAGVEAWMSRNLPEVLGTLNAGVSEQELDTAEEALGWPLPTHLRLLYRFHNGQWLPWDEKLIIPVGVDEGRPEVLPKVVGSGMSLGLLGGYCFYQRMTTSKLFSLQRGVVGGLVTDASFDGDNRGYFEACANRWGTDLDTIRARGGFLLAAGPQMMKRTWVGKDGNVRFDGKSGSLMGVFDAAPVVPPSPNPDGAPGSGAGNVKRRHRGGNLMTWLEEYLRRLQCGHYMVRSKWRESIRRAGEAVPRSHLLRGVWLFPAEGGDGCVTDVTQGVEVQVSPALAPEECADRSDLVWAYSVRMQLLRDHPSRPPAMSSCQLSTRHWEIDGPDGFHREVSGDGVIGMHPTLRVAAPSAGDVRGEENAGFFEYQSITTLERTPADHPSPAGTMGGHFSFTPRDLNSPRGAQFNARVPTFHLVEPTFLY</sequence>
<evidence type="ECO:0000256" key="3">
    <source>
        <dbReference type="SAM" id="MobiDB-lite"/>
    </source>
</evidence>
<dbReference type="InterPro" id="IPR036767">
    <property type="entry name" value="ApaG_sf"/>
</dbReference>
<dbReference type="SUPFAM" id="SSF160631">
    <property type="entry name" value="SMI1/KNR4-like"/>
    <property type="match status" value="1"/>
</dbReference>